<sequence>MIAIVAALLMTASAAPSPDEREEKVGDWTMISITDPITDEGRMVAVIRGEGGTLGIKCDAPGRDSVYIHWISDDYFGGDFQRRKMTVRFDQDAPFDDRWAYETDNAIQTWDREAMSFARRIVTAQRVVLRGLDFRGASQTGIWTLRPEDTRIAVERVFETCRAGAL</sequence>
<protein>
    <submittedName>
        <fullName evidence="1">Uncharacterized protein</fullName>
    </submittedName>
</protein>
<keyword evidence="2" id="KW-1185">Reference proteome</keyword>
<name>A0A7W9C931_9CAUL</name>
<gene>
    <name evidence="1" type="ORF">GGQ93_002814</name>
</gene>
<dbReference type="AlphaFoldDB" id="A0A7W9C931"/>
<dbReference type="Proteomes" id="UP000527324">
    <property type="component" value="Unassembled WGS sequence"/>
</dbReference>
<evidence type="ECO:0000313" key="2">
    <source>
        <dbReference type="Proteomes" id="UP000527324"/>
    </source>
</evidence>
<evidence type="ECO:0000313" key="1">
    <source>
        <dbReference type="EMBL" id="MBB5741078.1"/>
    </source>
</evidence>
<accession>A0A7W9C931</accession>
<proteinExistence type="predicted"/>
<dbReference type="EMBL" id="JACHOQ010000009">
    <property type="protein sequence ID" value="MBB5741078.1"/>
    <property type="molecule type" value="Genomic_DNA"/>
</dbReference>
<reference evidence="1 2" key="1">
    <citation type="submission" date="2020-08" db="EMBL/GenBank/DDBJ databases">
        <title>Genomic Encyclopedia of Type Strains, Phase IV (KMG-IV): sequencing the most valuable type-strain genomes for metagenomic binning, comparative biology and taxonomic classification.</title>
        <authorList>
            <person name="Goeker M."/>
        </authorList>
    </citation>
    <scope>NUCLEOTIDE SEQUENCE [LARGE SCALE GENOMIC DNA]</scope>
    <source>
        <strain evidence="1 2">DSM 4731</strain>
    </source>
</reference>
<organism evidence="1 2">
    <name type="scientific">Brevundimonas aurantiaca</name>
    <dbReference type="NCBI Taxonomy" id="74316"/>
    <lineage>
        <taxon>Bacteria</taxon>
        <taxon>Pseudomonadati</taxon>
        <taxon>Pseudomonadota</taxon>
        <taxon>Alphaproteobacteria</taxon>
        <taxon>Caulobacterales</taxon>
        <taxon>Caulobacteraceae</taxon>
        <taxon>Brevundimonas</taxon>
    </lineage>
</organism>
<comment type="caution">
    <text evidence="1">The sequence shown here is derived from an EMBL/GenBank/DDBJ whole genome shotgun (WGS) entry which is preliminary data.</text>
</comment>
<dbReference type="RefSeq" id="WP_183217836.1">
    <property type="nucleotide sequence ID" value="NZ_CAJFZW010000071.1"/>
</dbReference>